<dbReference type="EMBL" id="UINC01215101">
    <property type="protein sequence ID" value="SVE40631.1"/>
    <property type="molecule type" value="Genomic_DNA"/>
</dbReference>
<feature type="transmembrane region" description="Helical" evidence="1">
    <location>
        <begin position="71"/>
        <end position="91"/>
    </location>
</feature>
<evidence type="ECO:0000256" key="1">
    <source>
        <dbReference type="SAM" id="Phobius"/>
    </source>
</evidence>
<keyword evidence="1" id="KW-1133">Transmembrane helix</keyword>
<proteinExistence type="predicted"/>
<sequence>MAEVKQEKNNEFHLIDQKHEINKELINIIRFRQNKKWYISIAVVALFSVILALMIYFMSNGVDVQGGWKEILLLMLGGFVGSFAKVIDFWFNNAEDDVKLLEHADD</sequence>
<dbReference type="AlphaFoldDB" id="A0A383D8D7"/>
<accession>A0A383D8D7</accession>
<organism evidence="2">
    <name type="scientific">marine metagenome</name>
    <dbReference type="NCBI Taxonomy" id="408172"/>
    <lineage>
        <taxon>unclassified sequences</taxon>
        <taxon>metagenomes</taxon>
        <taxon>ecological metagenomes</taxon>
    </lineage>
</organism>
<keyword evidence="1" id="KW-0812">Transmembrane</keyword>
<gene>
    <name evidence="2" type="ORF">METZ01_LOCUS493485</name>
</gene>
<reference evidence="2" key="1">
    <citation type="submission" date="2018-05" db="EMBL/GenBank/DDBJ databases">
        <authorList>
            <person name="Lanie J.A."/>
            <person name="Ng W.-L."/>
            <person name="Kazmierczak K.M."/>
            <person name="Andrzejewski T.M."/>
            <person name="Davidsen T.M."/>
            <person name="Wayne K.J."/>
            <person name="Tettelin H."/>
            <person name="Glass J.I."/>
            <person name="Rusch D."/>
            <person name="Podicherti R."/>
            <person name="Tsui H.-C.T."/>
            <person name="Winkler M.E."/>
        </authorList>
    </citation>
    <scope>NUCLEOTIDE SEQUENCE</scope>
</reference>
<protein>
    <submittedName>
        <fullName evidence="2">Uncharacterized protein</fullName>
    </submittedName>
</protein>
<feature type="transmembrane region" description="Helical" evidence="1">
    <location>
        <begin position="37"/>
        <end position="59"/>
    </location>
</feature>
<evidence type="ECO:0000313" key="2">
    <source>
        <dbReference type="EMBL" id="SVE40631.1"/>
    </source>
</evidence>
<name>A0A383D8D7_9ZZZZ</name>
<keyword evidence="1" id="KW-0472">Membrane</keyword>